<comment type="caution">
    <text evidence="6">The sequence shown here is derived from an EMBL/GenBank/DDBJ whole genome shotgun (WGS) entry which is preliminary data.</text>
</comment>
<comment type="cofactor">
    <cofactor evidence="1">
        <name>FAD</name>
        <dbReference type="ChEBI" id="CHEBI:57692"/>
    </cofactor>
</comment>
<dbReference type="Gene3D" id="3.50.50.60">
    <property type="entry name" value="FAD/NAD(P)-binding domain"/>
    <property type="match status" value="1"/>
</dbReference>
<dbReference type="InterPro" id="IPR003953">
    <property type="entry name" value="FAD-dep_OxRdtase_2_FAD-bd"/>
</dbReference>
<dbReference type="PRINTS" id="PR00411">
    <property type="entry name" value="PNDRDTASEI"/>
</dbReference>
<gene>
    <name evidence="6" type="ORF">COO09_06560</name>
</gene>
<dbReference type="PANTHER" id="PTHR43400:SF10">
    <property type="entry name" value="3-OXOSTEROID 1-DEHYDROGENASE"/>
    <property type="match status" value="1"/>
</dbReference>
<dbReference type="InterPro" id="IPR050315">
    <property type="entry name" value="FAD-oxidoreductase_2"/>
</dbReference>
<dbReference type="GO" id="GO:0016491">
    <property type="term" value="F:oxidoreductase activity"/>
    <property type="evidence" value="ECO:0007669"/>
    <property type="project" value="UniProtKB-KW"/>
</dbReference>
<evidence type="ECO:0000256" key="2">
    <source>
        <dbReference type="ARBA" id="ARBA00022630"/>
    </source>
</evidence>
<evidence type="ECO:0000313" key="6">
    <source>
        <dbReference type="EMBL" id="PCE42963.1"/>
    </source>
</evidence>
<dbReference type="OrthoDB" id="3178130at2"/>
<reference evidence="6 7" key="1">
    <citation type="submission" date="2017-09" db="EMBL/GenBank/DDBJ databases">
        <title>The Catabolism of 3,6-Dichlorosalicylic acid is Initiated by the Cytochrome P450 Monooxygenase DsmABC in Rhizorhabdus dicambivorans Ndbn-20.</title>
        <authorList>
            <person name="Na L."/>
        </authorList>
    </citation>
    <scope>NUCLEOTIDE SEQUENCE [LARGE SCALE GENOMIC DNA]</scope>
    <source>
        <strain evidence="6 7">Ndbn-20m</strain>
    </source>
</reference>
<evidence type="ECO:0000256" key="1">
    <source>
        <dbReference type="ARBA" id="ARBA00001974"/>
    </source>
</evidence>
<evidence type="ECO:0000256" key="4">
    <source>
        <dbReference type="ARBA" id="ARBA00023002"/>
    </source>
</evidence>
<keyword evidence="3" id="KW-0274">FAD</keyword>
<evidence type="ECO:0000256" key="3">
    <source>
        <dbReference type="ARBA" id="ARBA00022827"/>
    </source>
</evidence>
<dbReference type="Gene3D" id="3.90.700.10">
    <property type="entry name" value="Succinate dehydrogenase/fumarate reductase flavoprotein, catalytic domain"/>
    <property type="match status" value="1"/>
</dbReference>
<dbReference type="InterPro" id="IPR036188">
    <property type="entry name" value="FAD/NAD-bd_sf"/>
</dbReference>
<dbReference type="Pfam" id="PF00890">
    <property type="entry name" value="FAD_binding_2"/>
    <property type="match status" value="1"/>
</dbReference>
<evidence type="ECO:0000313" key="7">
    <source>
        <dbReference type="Proteomes" id="UP000218934"/>
    </source>
</evidence>
<dbReference type="PANTHER" id="PTHR43400">
    <property type="entry name" value="FUMARATE REDUCTASE"/>
    <property type="match status" value="1"/>
</dbReference>
<evidence type="ECO:0000259" key="5">
    <source>
        <dbReference type="Pfam" id="PF00890"/>
    </source>
</evidence>
<dbReference type="SUPFAM" id="SSF56425">
    <property type="entry name" value="Succinate dehydrogenase/fumarate reductase flavoprotein, catalytic domain"/>
    <property type="match status" value="1"/>
</dbReference>
<protein>
    <submittedName>
        <fullName evidence="6">FAD-binding protein</fullName>
    </submittedName>
</protein>
<proteinExistence type="predicted"/>
<dbReference type="EMBL" id="NWUF01000005">
    <property type="protein sequence ID" value="PCE42963.1"/>
    <property type="molecule type" value="Genomic_DNA"/>
</dbReference>
<dbReference type="SUPFAM" id="SSF51905">
    <property type="entry name" value="FAD/NAD(P)-binding domain"/>
    <property type="match status" value="1"/>
</dbReference>
<dbReference type="KEGG" id="rdi:CMV14_16775"/>
<keyword evidence="4" id="KW-0560">Oxidoreductase</keyword>
<sequence>MGTTERTWTHEVDVVVVGSGNGGMSAAIAAARAGARTMVVEIDKVTGGSSAMSGGGIRIGGANSYDEYLAVTHGMHDPAFSRVYFESYLRYIDWLRTIGAAIRPSPDGGIDIWMGTDRDGASEPQCRAYFDSLERIFADAGGLLLLRARARRILTGDDGAIVGLRAKRWTSSPFDDTGETVTIKARNVILAAGGFQNNKELCARYIGPEADLISAVGSPFHRGEGMILAQEIGASLSGSMSGIYGSHMSAFPAKRPMEDVRQWLEFGEADRTRLFNLLWFNTPPGFIAVNLNGKRFIDEVEIRYRVSQAVARQPRATGIMLFDQAMYDEVADLRMLSPGTGATEAEKFEARTALEGPTLLKADTIEELADKLAEPGPNSTYRPNLMRTIAECHRAADARNPDLDIRRSELRKLEKGPFYAWPFTAGVVYTMGGLAINTSAQVLDQQKLPIPGLYASPPCAGGVFRDYYGGSIASAGTFGWIAGQHAAARSA</sequence>
<keyword evidence="7" id="KW-1185">Reference proteome</keyword>
<dbReference type="GO" id="GO:0008202">
    <property type="term" value="P:steroid metabolic process"/>
    <property type="evidence" value="ECO:0007669"/>
    <property type="project" value="UniProtKB-ARBA"/>
</dbReference>
<feature type="domain" description="FAD-dependent oxidoreductase 2 FAD-binding" evidence="5">
    <location>
        <begin position="13"/>
        <end position="461"/>
    </location>
</feature>
<dbReference type="AlphaFoldDB" id="A0A2A4FXM5"/>
<name>A0A2A4FXM5_9SPHN</name>
<accession>A0A2A4FXM5</accession>
<keyword evidence="2" id="KW-0285">Flavoprotein</keyword>
<dbReference type="RefSeq" id="WP_066968996.1">
    <property type="nucleotide sequence ID" value="NZ_CP023449.1"/>
</dbReference>
<dbReference type="PRINTS" id="PR00368">
    <property type="entry name" value="FADPNR"/>
</dbReference>
<organism evidence="6 7">
    <name type="scientific">Rhizorhabdus dicambivorans</name>
    <dbReference type="NCBI Taxonomy" id="1850238"/>
    <lineage>
        <taxon>Bacteria</taxon>
        <taxon>Pseudomonadati</taxon>
        <taxon>Pseudomonadota</taxon>
        <taxon>Alphaproteobacteria</taxon>
        <taxon>Sphingomonadales</taxon>
        <taxon>Sphingomonadaceae</taxon>
        <taxon>Rhizorhabdus</taxon>
    </lineage>
</organism>
<dbReference type="InterPro" id="IPR027477">
    <property type="entry name" value="Succ_DH/fumarate_Rdtase_cat_sf"/>
</dbReference>
<dbReference type="Proteomes" id="UP000218934">
    <property type="component" value="Unassembled WGS sequence"/>
</dbReference>